<dbReference type="PANTHER" id="PTHR45753:SF3">
    <property type="entry name" value="ORNITHINE TRANSCARBAMYLASE, MITOCHONDRIAL"/>
    <property type="match status" value="1"/>
</dbReference>
<feature type="domain" description="Aspartate/ornithine carbamoyltransferase carbamoyl-P binding" evidence="8">
    <location>
        <begin position="2"/>
        <end position="139"/>
    </location>
</feature>
<comment type="caution">
    <text evidence="9">The sequence shown here is derived from an EMBL/GenBank/DDBJ whole genome shotgun (WGS) entry which is preliminary data.</text>
</comment>
<protein>
    <recommendedName>
        <fullName evidence="2 5">Ornithine carbamoyltransferase</fullName>
        <ecNumber evidence="2 5">2.1.3.3</ecNumber>
    </recommendedName>
</protein>
<proteinExistence type="inferred from homology"/>
<evidence type="ECO:0000259" key="7">
    <source>
        <dbReference type="Pfam" id="PF00185"/>
    </source>
</evidence>
<dbReference type="Gene3D" id="3.40.50.1370">
    <property type="entry name" value="Aspartate/ornithine carbamoyltransferase"/>
    <property type="match status" value="2"/>
</dbReference>
<dbReference type="GO" id="GO:0019240">
    <property type="term" value="P:citrulline biosynthetic process"/>
    <property type="evidence" value="ECO:0007669"/>
    <property type="project" value="TreeGrafter"/>
</dbReference>
<dbReference type="InterPro" id="IPR006131">
    <property type="entry name" value="Asp_carbamoyltransf_Asp/Orn-bd"/>
</dbReference>
<dbReference type="GO" id="GO:0004585">
    <property type="term" value="F:ornithine carbamoyltransferase activity"/>
    <property type="evidence" value="ECO:0007669"/>
    <property type="project" value="UniProtKB-UniRule"/>
</dbReference>
<sequence>MNLLSFSDWTAKDANSLLNFAITLKQTPERFGQPLAGKSVVALFEKPSLRTRISFDIGINKLGGHMVYVDTQGQPIAKREDPKDVSANIAQWADAIVARVHKHSTLEELASLGNIPVINALCDIYHPCQALADYITMKEAFGEIKGKTLAYVGDGNNVTHSLLILGVLLGCHQVVITPKGHEINAGIAQKVAKMASESGVNFSVSNHIETLTEADVIYTDTWVSMGDDTPLSEIKHKFMPYQVNKALMEQAGASYVMHCQPAHRDLEISGELMDSQQSLLMQESKNRLHAQNAILCYLLTECDISQF</sequence>
<dbReference type="PRINTS" id="PR00102">
    <property type="entry name" value="OTCASE"/>
</dbReference>
<dbReference type="NCBIfam" id="NF001986">
    <property type="entry name" value="PRK00779.1"/>
    <property type="match status" value="1"/>
</dbReference>
<dbReference type="NCBIfam" id="NF011380">
    <property type="entry name" value="PRK14805.1"/>
    <property type="match status" value="1"/>
</dbReference>
<dbReference type="NCBIfam" id="TIGR00658">
    <property type="entry name" value="orni_carb_tr"/>
    <property type="match status" value="1"/>
</dbReference>
<evidence type="ECO:0000256" key="6">
    <source>
        <dbReference type="RuleBase" id="RU003634"/>
    </source>
</evidence>
<gene>
    <name evidence="9" type="primary">argF</name>
    <name evidence="9" type="ORF">GPUN_2811</name>
</gene>
<evidence type="ECO:0000259" key="8">
    <source>
        <dbReference type="Pfam" id="PF02729"/>
    </source>
</evidence>
<dbReference type="GO" id="GO:0042450">
    <property type="term" value="P:L-arginine biosynthetic process via ornithine"/>
    <property type="evidence" value="ECO:0007669"/>
    <property type="project" value="UniProtKB-UniRule"/>
</dbReference>
<dbReference type="GO" id="GO:0016597">
    <property type="term" value="F:amino acid binding"/>
    <property type="evidence" value="ECO:0007669"/>
    <property type="project" value="InterPro"/>
</dbReference>
<reference evidence="9 10" key="1">
    <citation type="journal article" date="2012" name="J. Bacteriol.">
        <title>Genome sequence of proteorhodopsin-containing sea ice bacterium Glaciecola punicea ACAM 611T.</title>
        <authorList>
            <person name="Qin Q.-L."/>
            <person name="Xie B.-B."/>
            <person name="Shu Y.-L."/>
            <person name="Rong J.-C."/>
            <person name="Zhao D.-L."/>
            <person name="Zhang X.-Y."/>
            <person name="Chen X.-L."/>
            <person name="Zhou B.-C."/>
            <person name="Zhanga Y.-Z."/>
        </authorList>
    </citation>
    <scope>NUCLEOTIDE SEQUENCE [LARGE SCALE GENOMIC DNA]</scope>
    <source>
        <strain evidence="9 10">ACAM 611</strain>
    </source>
</reference>
<evidence type="ECO:0000313" key="9">
    <source>
        <dbReference type="EMBL" id="GAB56925.1"/>
    </source>
</evidence>
<dbReference type="Proteomes" id="UP000053586">
    <property type="component" value="Unassembled WGS sequence"/>
</dbReference>
<keyword evidence="10" id="KW-1185">Reference proteome</keyword>
<dbReference type="RefSeq" id="WP_006007584.1">
    <property type="nucleotide sequence ID" value="NZ_BAET01000033.1"/>
</dbReference>
<dbReference type="SUPFAM" id="SSF53671">
    <property type="entry name" value="Aspartate/ornithine carbamoyltransferase"/>
    <property type="match status" value="1"/>
</dbReference>
<reference evidence="9 10" key="2">
    <citation type="journal article" date="2017" name="Antonie Van Leeuwenhoek">
        <title>Rhizobium rhizosphaerae sp. nov., a novel species isolated from rice rhizosphere.</title>
        <authorList>
            <person name="Zhao J.J."/>
            <person name="Zhang J."/>
            <person name="Zhang R.J."/>
            <person name="Zhang C.W."/>
            <person name="Yin H.Q."/>
            <person name="Zhang X.X."/>
        </authorList>
    </citation>
    <scope>NUCLEOTIDE SEQUENCE [LARGE SCALE GENOMIC DNA]</scope>
    <source>
        <strain evidence="9 10">ACAM 611</strain>
    </source>
</reference>
<dbReference type="InterPro" id="IPR002292">
    <property type="entry name" value="Orn/put_carbamltrans"/>
</dbReference>
<organism evidence="9 10">
    <name type="scientific">Glaciecola punicea ACAM 611</name>
    <dbReference type="NCBI Taxonomy" id="1121923"/>
    <lineage>
        <taxon>Bacteria</taxon>
        <taxon>Pseudomonadati</taxon>
        <taxon>Pseudomonadota</taxon>
        <taxon>Gammaproteobacteria</taxon>
        <taxon>Alteromonadales</taxon>
        <taxon>Alteromonadaceae</taxon>
        <taxon>Glaciecola</taxon>
    </lineage>
</organism>
<dbReference type="InterPro" id="IPR006132">
    <property type="entry name" value="Asp/Orn_carbamoyltranf_P-bd"/>
</dbReference>
<dbReference type="STRING" id="56804.BAE46_02870"/>
<dbReference type="PRINTS" id="PR00100">
    <property type="entry name" value="AOTCASE"/>
</dbReference>
<evidence type="ECO:0000256" key="4">
    <source>
        <dbReference type="ARBA" id="ARBA00048772"/>
    </source>
</evidence>
<dbReference type="Pfam" id="PF02729">
    <property type="entry name" value="OTCace_N"/>
    <property type="match status" value="1"/>
</dbReference>
<evidence type="ECO:0000256" key="2">
    <source>
        <dbReference type="ARBA" id="ARBA00013007"/>
    </source>
</evidence>
<dbReference type="eggNOG" id="COG0078">
    <property type="taxonomic scope" value="Bacteria"/>
</dbReference>
<accession>H5TEZ8</accession>
<dbReference type="FunFam" id="3.40.50.1370:FF:000008">
    <property type="entry name" value="Ornithine carbamoyltransferase"/>
    <property type="match status" value="1"/>
</dbReference>
<dbReference type="EMBL" id="BAET01000033">
    <property type="protein sequence ID" value="GAB56925.1"/>
    <property type="molecule type" value="Genomic_DNA"/>
</dbReference>
<dbReference type="EC" id="2.1.3.3" evidence="2 5"/>
<evidence type="ECO:0000256" key="1">
    <source>
        <dbReference type="ARBA" id="ARBA00007805"/>
    </source>
</evidence>
<dbReference type="PANTHER" id="PTHR45753">
    <property type="entry name" value="ORNITHINE CARBAMOYLTRANSFERASE, MITOCHONDRIAL"/>
    <property type="match status" value="1"/>
</dbReference>
<feature type="domain" description="Aspartate/ornithine carbamoyltransferase Asp/Orn-binding" evidence="7">
    <location>
        <begin position="145"/>
        <end position="298"/>
    </location>
</feature>
<name>H5TEZ8_9ALTE</name>
<evidence type="ECO:0000256" key="3">
    <source>
        <dbReference type="ARBA" id="ARBA00022679"/>
    </source>
</evidence>
<evidence type="ECO:0000313" key="10">
    <source>
        <dbReference type="Proteomes" id="UP000053586"/>
    </source>
</evidence>
<dbReference type="Pfam" id="PF00185">
    <property type="entry name" value="OTCace"/>
    <property type="match status" value="1"/>
</dbReference>
<dbReference type="InterPro" id="IPR036901">
    <property type="entry name" value="Asp/Orn_carbamoylTrfase_sf"/>
</dbReference>
<evidence type="ECO:0000256" key="5">
    <source>
        <dbReference type="NCBIfam" id="TIGR00658"/>
    </source>
</evidence>
<keyword evidence="3 6" id="KW-0808">Transferase</keyword>
<comment type="similarity">
    <text evidence="1">Belongs to the aspartate/ornithine carbamoyltransferase superfamily. OTCase family.</text>
</comment>
<dbReference type="InterPro" id="IPR006130">
    <property type="entry name" value="Asp/Orn_carbamoylTrfase"/>
</dbReference>
<dbReference type="AlphaFoldDB" id="H5TEZ8"/>
<comment type="catalytic activity">
    <reaction evidence="4">
        <text>carbamoyl phosphate + L-ornithine = L-citrulline + phosphate + H(+)</text>
        <dbReference type="Rhea" id="RHEA:19513"/>
        <dbReference type="ChEBI" id="CHEBI:15378"/>
        <dbReference type="ChEBI" id="CHEBI:43474"/>
        <dbReference type="ChEBI" id="CHEBI:46911"/>
        <dbReference type="ChEBI" id="CHEBI:57743"/>
        <dbReference type="ChEBI" id="CHEBI:58228"/>
        <dbReference type="EC" id="2.1.3.3"/>
    </reaction>
</comment>